<keyword evidence="2" id="KW-0472">Membrane</keyword>
<evidence type="ECO:0000256" key="1">
    <source>
        <dbReference type="RuleBase" id="RU369079"/>
    </source>
</evidence>
<comment type="caution">
    <text evidence="4">The sequence shown here is derived from an EMBL/GenBank/DDBJ whole genome shotgun (WGS) entry which is preliminary data.</text>
</comment>
<comment type="function">
    <text evidence="1">Part of the tripartite ATP-independent periplasmic (TRAP) transport system.</text>
</comment>
<dbReference type="PANTHER" id="PTHR43849:SF2">
    <property type="entry name" value="BLL3936 PROTEIN"/>
    <property type="match status" value="1"/>
</dbReference>
<dbReference type="PANTHER" id="PTHR43849">
    <property type="entry name" value="BLL3936 PROTEIN"/>
    <property type="match status" value="1"/>
</dbReference>
<feature type="transmembrane region" description="Helical" evidence="2">
    <location>
        <begin position="542"/>
        <end position="562"/>
    </location>
</feature>
<accession>A0ABT0M5R8</accession>
<feature type="transmembrane region" description="Helical" evidence="2">
    <location>
        <begin position="323"/>
        <end position="341"/>
    </location>
</feature>
<dbReference type="Proteomes" id="UP001202550">
    <property type="component" value="Unassembled WGS sequence"/>
</dbReference>
<protein>
    <submittedName>
        <fullName evidence="4">TRAP transporter fused permease subunit</fullName>
    </submittedName>
</protein>
<feature type="transmembrane region" description="Helical" evidence="2">
    <location>
        <begin position="348"/>
        <end position="366"/>
    </location>
</feature>
<keyword evidence="2" id="KW-1133">Transmembrane helix</keyword>
<feature type="transmembrane region" description="Helical" evidence="2">
    <location>
        <begin position="283"/>
        <end position="303"/>
    </location>
</feature>
<keyword evidence="2" id="KW-0812">Transmembrane</keyword>
<feature type="transmembrane region" description="Helical" evidence="2">
    <location>
        <begin position="20"/>
        <end position="38"/>
    </location>
</feature>
<keyword evidence="1" id="KW-1003">Cell membrane</keyword>
<evidence type="ECO:0000259" key="3">
    <source>
        <dbReference type="Pfam" id="PF06808"/>
    </source>
</evidence>
<feature type="transmembrane region" description="Helical" evidence="2">
    <location>
        <begin position="82"/>
        <end position="102"/>
    </location>
</feature>
<dbReference type="InterPro" id="IPR011853">
    <property type="entry name" value="TRAP_DctM-Dct_fused"/>
</dbReference>
<feature type="domain" description="TRAP C4-dicarboxylate transport system permease DctM subunit" evidence="3">
    <location>
        <begin position="101"/>
        <end position="530"/>
    </location>
</feature>
<dbReference type="NCBIfam" id="TIGR02123">
    <property type="entry name" value="TRAP_fused"/>
    <property type="match status" value="1"/>
</dbReference>
<name>A0ABT0M5R8_9RHOB</name>
<feature type="transmembrane region" description="Helical" evidence="2">
    <location>
        <begin position="509"/>
        <end position="530"/>
    </location>
</feature>
<comment type="subcellular location">
    <subcellularLocation>
        <location evidence="1">Cell inner membrane</location>
        <topology evidence="1">Multi-pass membrane protein</topology>
    </subcellularLocation>
</comment>
<feature type="transmembrane region" description="Helical" evidence="2">
    <location>
        <begin position="50"/>
        <end position="70"/>
    </location>
</feature>
<organism evidence="4 5">
    <name type="scientific">Roseinatronobacter domitianus</name>
    <dbReference type="NCBI Taxonomy" id="2940293"/>
    <lineage>
        <taxon>Bacteria</taxon>
        <taxon>Pseudomonadati</taxon>
        <taxon>Pseudomonadota</taxon>
        <taxon>Alphaproteobacteria</taxon>
        <taxon>Rhodobacterales</taxon>
        <taxon>Paracoccaceae</taxon>
        <taxon>Roseinatronobacter</taxon>
    </lineage>
</organism>
<dbReference type="Pfam" id="PF06808">
    <property type="entry name" value="DctM"/>
    <property type="match status" value="1"/>
</dbReference>
<feature type="transmembrane region" description="Helical" evidence="2">
    <location>
        <begin position="166"/>
        <end position="186"/>
    </location>
</feature>
<feature type="transmembrane region" description="Helical" evidence="2">
    <location>
        <begin position="423"/>
        <end position="443"/>
    </location>
</feature>
<feature type="transmembrane region" description="Helical" evidence="2">
    <location>
        <begin position="109"/>
        <end position="126"/>
    </location>
</feature>
<dbReference type="InterPro" id="IPR010656">
    <property type="entry name" value="DctM"/>
</dbReference>
<feature type="transmembrane region" description="Helical" evidence="2">
    <location>
        <begin position="386"/>
        <end position="411"/>
    </location>
</feature>
<keyword evidence="5" id="KW-1185">Reference proteome</keyword>
<keyword evidence="1" id="KW-0813">Transport</keyword>
<sequence>MSAYHMVVAYIGTPMSDFHYPVHVFFALVVLFLASAASSRDKLTGWRRTASTLWDVLMVIISVAATAYLFLDPHYPGNRFTYVQALTPLEIILGTGLIIGLLDAARRTVGWVLVVVLLVFILYAIFGNHLPGALNHNGFSYQRVLEQSYLTQDGIWNQPIAVTANYIFIFVLLGSLLLSSGAGSFFTDLATAMTRKAMGGPAKTAVVASTFMGMLSGSSPANVVTTGSFTIPAMRKAGYRKEFAAGVEATASTGGQLTPPIMGAAAFLMVEFANIPYVEVMRVAIVPAALYFIAIYTMVHLEAHRLGLRPPVDTDGTTAIEILRQRGYLILSIVVMIALLWQGYTPTMAGFWAVISLLGLIVVLDPEVRGRFVHVVIDAMDHAPRIIAPITTACAIGGIIAGIIIMTGLGVRMAEIILSVSGGRVFLALFLTMVVAVIMGMGMPTASAYIVLAVLLAPGLTEMGVSVVAAHLFIIYCAAKSSITPPVAVASYAAAAIAGSNAWTTSLVAFKLGISAFLIPYMFVYGPGLLTYGPPLEVVRTIFTAVIGITALSIAVIGWLRYTLGVITRLVFLASSITLIYATWQTDLVGLALFGACVVAIEMKHRRGALAG</sequence>
<dbReference type="EMBL" id="JALZWP010000029">
    <property type="protein sequence ID" value="MCL1630200.1"/>
    <property type="molecule type" value="Genomic_DNA"/>
</dbReference>
<keyword evidence="1" id="KW-0997">Cell inner membrane</keyword>
<evidence type="ECO:0000313" key="5">
    <source>
        <dbReference type="Proteomes" id="UP001202550"/>
    </source>
</evidence>
<feature type="transmembrane region" description="Helical" evidence="2">
    <location>
        <begin position="483"/>
        <end position="503"/>
    </location>
</feature>
<gene>
    <name evidence="4" type="ORF">M3N55_15885</name>
</gene>
<proteinExistence type="predicted"/>
<reference evidence="4 5" key="1">
    <citation type="submission" date="2022-05" db="EMBL/GenBank/DDBJ databases">
        <title>Seasonal and diel survey of microbial diversity of the Tyrrhenian coast.</title>
        <authorList>
            <person name="Gattoni G."/>
            <person name="Corral P."/>
        </authorList>
    </citation>
    <scope>NUCLEOTIDE SEQUENCE [LARGE SCALE GENOMIC DNA]</scope>
    <source>
        <strain evidence="4 5">V10</strain>
    </source>
</reference>
<evidence type="ECO:0000313" key="4">
    <source>
        <dbReference type="EMBL" id="MCL1630200.1"/>
    </source>
</evidence>
<feature type="transmembrane region" description="Helical" evidence="2">
    <location>
        <begin position="449"/>
        <end position="476"/>
    </location>
</feature>
<evidence type="ECO:0000256" key="2">
    <source>
        <dbReference type="SAM" id="Phobius"/>
    </source>
</evidence>